<dbReference type="EMBL" id="CP033926">
    <property type="protein sequence ID" value="AZA99000.1"/>
    <property type="molecule type" value="Genomic_DNA"/>
</dbReference>
<protein>
    <submittedName>
        <fullName evidence="1">Uncharacterized protein</fullName>
    </submittedName>
</protein>
<reference evidence="1 2" key="1">
    <citation type="submission" date="2018-11" db="EMBL/GenBank/DDBJ databases">
        <title>Proposal to divide the Flavobacteriaceae and reorganize its genera based on Amino Acid Identity values calculated from whole genome sequences.</title>
        <authorList>
            <person name="Nicholson A.C."/>
            <person name="Gulvik C.A."/>
            <person name="Whitney A.M."/>
            <person name="Humrighouse B.W."/>
            <person name="Bell M."/>
            <person name="Holmes B."/>
            <person name="Steigerwalt A.G."/>
            <person name="Villarma A."/>
            <person name="Sheth M."/>
            <person name="Batra D."/>
            <person name="Pryor J."/>
            <person name="Bernardet J.-F."/>
            <person name="Hugo C."/>
            <person name="Kampfer P."/>
            <person name="Newman J."/>
            <person name="McQuiston J.R."/>
        </authorList>
    </citation>
    <scope>NUCLEOTIDE SEQUENCE [LARGE SCALE GENOMIC DNA]</scope>
    <source>
        <strain evidence="1 2">DSM 16927</strain>
    </source>
</reference>
<dbReference type="Proteomes" id="UP000279541">
    <property type="component" value="Chromosome"/>
</dbReference>
<proteinExistence type="predicted"/>
<evidence type="ECO:0000313" key="1">
    <source>
        <dbReference type="EMBL" id="AZA99000.1"/>
    </source>
</evidence>
<organism evidence="1 2">
    <name type="scientific">Chryseobacterium joostei</name>
    <dbReference type="NCBI Taxonomy" id="112234"/>
    <lineage>
        <taxon>Bacteria</taxon>
        <taxon>Pseudomonadati</taxon>
        <taxon>Bacteroidota</taxon>
        <taxon>Flavobacteriia</taxon>
        <taxon>Flavobacteriales</taxon>
        <taxon>Weeksellaceae</taxon>
        <taxon>Chryseobacterium group</taxon>
        <taxon>Chryseobacterium</taxon>
    </lineage>
</organism>
<evidence type="ECO:0000313" key="2">
    <source>
        <dbReference type="Proteomes" id="UP000279541"/>
    </source>
</evidence>
<keyword evidence="2" id="KW-1185">Reference proteome</keyword>
<name>A0ABN5S876_9FLAO</name>
<gene>
    <name evidence="1" type="ORF">EG359_05000</name>
</gene>
<accession>A0ABN5S876</accession>
<sequence>MESKENLHHKTSIQIPQKIVDSLYDVENKKNMHINFLSKSLWKVKFNPSKRKSEFEDLYKLTKEQAYQKLSQPIE</sequence>